<dbReference type="Proteomes" id="UP000580474">
    <property type="component" value="Unassembled WGS sequence"/>
</dbReference>
<keyword evidence="4" id="KW-1185">Reference proteome</keyword>
<accession>A0A840NGD5</accession>
<dbReference type="RefSeq" id="WP_184478871.1">
    <property type="nucleotide sequence ID" value="NZ_JACHIV010000001.1"/>
</dbReference>
<organism evidence="3 4">
    <name type="scientific">Saccharopolyspora gloriosae</name>
    <dbReference type="NCBI Taxonomy" id="455344"/>
    <lineage>
        <taxon>Bacteria</taxon>
        <taxon>Bacillati</taxon>
        <taxon>Actinomycetota</taxon>
        <taxon>Actinomycetes</taxon>
        <taxon>Pseudonocardiales</taxon>
        <taxon>Pseudonocardiaceae</taxon>
        <taxon>Saccharopolyspora</taxon>
    </lineage>
</organism>
<proteinExistence type="predicted"/>
<protein>
    <submittedName>
        <fullName evidence="3">Uncharacterized protein (DUF2236 family)</fullName>
    </submittedName>
</protein>
<reference evidence="3 4" key="1">
    <citation type="submission" date="2020-08" db="EMBL/GenBank/DDBJ databases">
        <title>Sequencing the genomes of 1000 actinobacteria strains.</title>
        <authorList>
            <person name="Klenk H.-P."/>
        </authorList>
    </citation>
    <scope>NUCLEOTIDE SEQUENCE [LARGE SCALE GENOMIC DNA]</scope>
    <source>
        <strain evidence="3 4">DSM 45582</strain>
    </source>
</reference>
<evidence type="ECO:0000313" key="3">
    <source>
        <dbReference type="EMBL" id="MBB5069145.1"/>
    </source>
</evidence>
<comment type="caution">
    <text evidence="3">The sequence shown here is derived from an EMBL/GenBank/DDBJ whole genome shotgun (WGS) entry which is preliminary data.</text>
</comment>
<dbReference type="PANTHER" id="PTHR36151">
    <property type="entry name" value="BLR2777 PROTEIN"/>
    <property type="match status" value="1"/>
</dbReference>
<feature type="domain" description="ER-bound oxygenase mpaB/mpaB'/Rubber oxygenase catalytic" evidence="2">
    <location>
        <begin position="17"/>
        <end position="251"/>
    </location>
</feature>
<dbReference type="GO" id="GO:0016491">
    <property type="term" value="F:oxidoreductase activity"/>
    <property type="evidence" value="ECO:0007669"/>
    <property type="project" value="InterPro"/>
</dbReference>
<evidence type="ECO:0000313" key="4">
    <source>
        <dbReference type="Proteomes" id="UP000580474"/>
    </source>
</evidence>
<dbReference type="InterPro" id="IPR018713">
    <property type="entry name" value="MPAB/Lcp_cat_dom"/>
</dbReference>
<evidence type="ECO:0000256" key="1">
    <source>
        <dbReference type="SAM" id="MobiDB-lite"/>
    </source>
</evidence>
<name>A0A840NGD5_9PSEU</name>
<dbReference type="Pfam" id="PF09995">
    <property type="entry name" value="MPAB_Lcp_cat"/>
    <property type="match status" value="1"/>
</dbReference>
<dbReference type="PANTHER" id="PTHR36151:SF3">
    <property type="entry name" value="ER-BOUND OXYGENASE MPAB_MPAB'_RUBBER OXYGENASE CATALYTIC DOMAIN-CONTAINING PROTEIN"/>
    <property type="match status" value="1"/>
</dbReference>
<sequence length="317" mass="35492">MNDVYNRRPLGADSVTWRRFGHLSGLFLAGTGLLLQVAHPVVGAGVLQHSEFKARPWRRAVRTHLSTMRFIYGMRPGPAHAGDRLRELHKDIKGVDGQGRRYHALNPEAYAWVHFTLARFMVDTARVFGDPMTADETERMWQEFREIGRVLHIKDHHMPADWAAAQGWFDRIVRDRLEATESTGDVLAELAGPAPPSRWIPLPLWGLFARPAGKLMRLTTVGGLPPELRDRLGIRWSAVEERRLRRFGRIVGGAIRVLPWPLQYTPLAVAAILRDRWRTGARLSPAPTGIPAAEIRSAAPNRAPAPPVADQLAGRAT</sequence>
<dbReference type="AlphaFoldDB" id="A0A840NGD5"/>
<dbReference type="EMBL" id="JACHIV010000001">
    <property type="protein sequence ID" value="MBB5069145.1"/>
    <property type="molecule type" value="Genomic_DNA"/>
</dbReference>
<evidence type="ECO:0000259" key="2">
    <source>
        <dbReference type="Pfam" id="PF09995"/>
    </source>
</evidence>
<gene>
    <name evidence="3" type="ORF">BJ969_002233</name>
</gene>
<feature type="region of interest" description="Disordered" evidence="1">
    <location>
        <begin position="295"/>
        <end position="317"/>
    </location>
</feature>